<protein>
    <submittedName>
        <fullName evidence="1">Uncharacterized protein</fullName>
    </submittedName>
</protein>
<evidence type="ECO:0000313" key="2">
    <source>
        <dbReference type="EMBL" id="CAB4195904.1"/>
    </source>
</evidence>
<evidence type="ECO:0000313" key="4">
    <source>
        <dbReference type="EMBL" id="CAB5226695.1"/>
    </source>
</evidence>
<name>A0A6J5NMR3_9CAUD</name>
<organism evidence="1">
    <name type="scientific">uncultured Caudovirales phage</name>
    <dbReference type="NCBI Taxonomy" id="2100421"/>
    <lineage>
        <taxon>Viruses</taxon>
        <taxon>Duplodnaviria</taxon>
        <taxon>Heunggongvirae</taxon>
        <taxon>Uroviricota</taxon>
        <taxon>Caudoviricetes</taxon>
        <taxon>Peduoviridae</taxon>
        <taxon>Maltschvirus</taxon>
        <taxon>Maltschvirus maltsch</taxon>
    </lineage>
</organism>
<reference evidence="1" key="1">
    <citation type="submission" date="2020-04" db="EMBL/GenBank/DDBJ databases">
        <authorList>
            <person name="Chiriac C."/>
            <person name="Salcher M."/>
            <person name="Ghai R."/>
            <person name="Kavagutti S V."/>
        </authorList>
    </citation>
    <scope>NUCLEOTIDE SEQUENCE</scope>
</reference>
<evidence type="ECO:0000313" key="3">
    <source>
        <dbReference type="EMBL" id="CAB4210400.1"/>
    </source>
</evidence>
<evidence type="ECO:0000313" key="1">
    <source>
        <dbReference type="EMBL" id="CAB4156594.1"/>
    </source>
</evidence>
<sequence>MIRQVQTKNTTTTAVIRSRAFVLGFNEVKTGRPLNYDAFRDANDQWNYERGRQFALCFNGVLKRGAKVSQAAAWSLGLELHNKSII</sequence>
<dbReference type="EMBL" id="LR797248">
    <property type="protein sequence ID" value="CAB4195904.1"/>
    <property type="molecule type" value="Genomic_DNA"/>
</dbReference>
<gene>
    <name evidence="2" type="ORF">UFOVP1303_44</name>
    <name evidence="3" type="ORF">UFOVP1417_10</name>
    <name evidence="4" type="ORF">UFOVP1517_20</name>
    <name evidence="1" type="ORF">UFOVP664_77</name>
</gene>
<proteinExistence type="predicted"/>
<dbReference type="EMBL" id="LR797366">
    <property type="protein sequence ID" value="CAB4210400.1"/>
    <property type="molecule type" value="Genomic_DNA"/>
</dbReference>
<dbReference type="EMBL" id="LR796638">
    <property type="protein sequence ID" value="CAB4156594.1"/>
    <property type="molecule type" value="Genomic_DNA"/>
</dbReference>
<accession>A0A6J5NMR3</accession>
<dbReference type="EMBL" id="LR798366">
    <property type="protein sequence ID" value="CAB5226695.1"/>
    <property type="molecule type" value="Genomic_DNA"/>
</dbReference>